<organism evidence="2 3">
    <name type="scientific">Pyrrhoderma noxium</name>
    <dbReference type="NCBI Taxonomy" id="2282107"/>
    <lineage>
        <taxon>Eukaryota</taxon>
        <taxon>Fungi</taxon>
        <taxon>Dikarya</taxon>
        <taxon>Basidiomycota</taxon>
        <taxon>Agaricomycotina</taxon>
        <taxon>Agaricomycetes</taxon>
        <taxon>Hymenochaetales</taxon>
        <taxon>Hymenochaetaceae</taxon>
        <taxon>Pyrrhoderma</taxon>
    </lineage>
</organism>
<dbReference type="Proteomes" id="UP000217199">
    <property type="component" value="Unassembled WGS sequence"/>
</dbReference>
<dbReference type="OrthoDB" id="5823761at2759"/>
<dbReference type="InterPro" id="IPR036908">
    <property type="entry name" value="RlpA-like_sf"/>
</dbReference>
<dbReference type="PROSITE" id="PS50842">
    <property type="entry name" value="EXPANSIN_EG45"/>
    <property type="match status" value="1"/>
</dbReference>
<evidence type="ECO:0000313" key="3">
    <source>
        <dbReference type="Proteomes" id="UP000217199"/>
    </source>
</evidence>
<feature type="domain" description="Expansin-like EG45" evidence="1">
    <location>
        <begin position="31"/>
        <end position="163"/>
    </location>
</feature>
<keyword evidence="3" id="KW-1185">Reference proteome</keyword>
<comment type="caution">
    <text evidence="2">The sequence shown here is derived from an EMBL/GenBank/DDBJ whole genome shotgun (WGS) entry which is preliminary data.</text>
</comment>
<dbReference type="SUPFAM" id="SSF50685">
    <property type="entry name" value="Barwin-like endoglucanases"/>
    <property type="match status" value="1"/>
</dbReference>
<sequence length="244" mass="26222">MCRRRAGSPWIDYPDNGFASMTHYTLPLDFIASCGCVGSSTHYPTAALSQMAYGSSTAFGPGCGRCFNLTLINAFLVDPPFYPNVTKSIVVKVTDLCPKTGRWCSASKDSVNDAGHQLNFDLAWPSSSIPDDFFPSDPSVYGFDDFGVWNISYTSVPCEDSWAGSSNQSDFGAVNYLGSSVCCPTDPFTNTSSTCASYSDLYGIPADATPGVSSFAINALYLSLDTLATIIFSLSVQFSYFFAL</sequence>
<dbReference type="InterPro" id="IPR007112">
    <property type="entry name" value="Expansin/allergen_DPBB_dom"/>
</dbReference>
<dbReference type="EMBL" id="NBII01000005">
    <property type="protein sequence ID" value="PAV18763.1"/>
    <property type="molecule type" value="Genomic_DNA"/>
</dbReference>
<dbReference type="CDD" id="cd22278">
    <property type="entry name" value="DPBB_GH45_endoglucanase"/>
    <property type="match status" value="1"/>
</dbReference>
<reference evidence="2 3" key="1">
    <citation type="journal article" date="2017" name="Mol. Ecol.">
        <title>Comparative and population genomic landscape of Phellinus noxius: A hypervariable fungus causing root rot in trees.</title>
        <authorList>
            <person name="Chung C.L."/>
            <person name="Lee T.J."/>
            <person name="Akiba M."/>
            <person name="Lee H.H."/>
            <person name="Kuo T.H."/>
            <person name="Liu D."/>
            <person name="Ke H.M."/>
            <person name="Yokoi T."/>
            <person name="Roa M.B."/>
            <person name="Lu M.J."/>
            <person name="Chang Y.Y."/>
            <person name="Ann P.J."/>
            <person name="Tsai J.N."/>
            <person name="Chen C.Y."/>
            <person name="Tzean S.S."/>
            <person name="Ota Y."/>
            <person name="Hattori T."/>
            <person name="Sahashi N."/>
            <person name="Liou R.F."/>
            <person name="Kikuchi T."/>
            <person name="Tsai I.J."/>
        </authorList>
    </citation>
    <scope>NUCLEOTIDE SEQUENCE [LARGE SCALE GENOMIC DNA]</scope>
    <source>
        <strain evidence="2 3">FFPRI411160</strain>
    </source>
</reference>
<gene>
    <name evidence="2" type="ORF">PNOK_0560600</name>
</gene>
<dbReference type="Gene3D" id="2.40.40.10">
    <property type="entry name" value="RlpA-like domain"/>
    <property type="match status" value="1"/>
</dbReference>
<dbReference type="InParanoid" id="A0A286UGP3"/>
<name>A0A286UGP3_9AGAM</name>
<evidence type="ECO:0000259" key="1">
    <source>
        <dbReference type="PROSITE" id="PS50842"/>
    </source>
</evidence>
<evidence type="ECO:0000313" key="2">
    <source>
        <dbReference type="EMBL" id="PAV18763.1"/>
    </source>
</evidence>
<protein>
    <submittedName>
        <fullName evidence="2">Endoglucanase v</fullName>
    </submittedName>
</protein>
<dbReference type="Pfam" id="PF22514">
    <property type="entry name" value="EXPB1_D1"/>
    <property type="match status" value="1"/>
</dbReference>
<accession>A0A286UGP3</accession>
<proteinExistence type="predicted"/>
<dbReference type="AlphaFoldDB" id="A0A286UGP3"/>